<dbReference type="Proteomes" id="UP001595925">
    <property type="component" value="Unassembled WGS sequence"/>
</dbReference>
<organism evidence="3 4">
    <name type="scientific">Saliphagus infecundisoli</name>
    <dbReference type="NCBI Taxonomy" id="1849069"/>
    <lineage>
        <taxon>Archaea</taxon>
        <taxon>Methanobacteriati</taxon>
        <taxon>Methanobacteriota</taxon>
        <taxon>Stenosarchaea group</taxon>
        <taxon>Halobacteria</taxon>
        <taxon>Halobacteriales</taxon>
        <taxon>Natrialbaceae</taxon>
        <taxon>Saliphagus</taxon>
    </lineage>
</organism>
<evidence type="ECO:0000313" key="4">
    <source>
        <dbReference type="Proteomes" id="UP001595925"/>
    </source>
</evidence>
<reference evidence="3 4" key="1">
    <citation type="journal article" date="2019" name="Int. J. Syst. Evol. Microbiol.">
        <title>The Global Catalogue of Microorganisms (GCM) 10K type strain sequencing project: providing services to taxonomists for standard genome sequencing and annotation.</title>
        <authorList>
            <consortium name="The Broad Institute Genomics Platform"/>
            <consortium name="The Broad Institute Genome Sequencing Center for Infectious Disease"/>
            <person name="Wu L."/>
            <person name="Ma J."/>
        </authorList>
    </citation>
    <scope>NUCLEOTIDE SEQUENCE [LARGE SCALE GENOMIC DNA]</scope>
    <source>
        <strain evidence="3 4">CGMCC 1.15824</strain>
    </source>
</reference>
<proteinExistence type="predicted"/>
<name>A0ABD5QLC7_9EURY</name>
<dbReference type="AlphaFoldDB" id="A0ABD5QLC7"/>
<protein>
    <submittedName>
        <fullName evidence="3">Phosphate ABC transporter permease</fullName>
    </submittedName>
</protein>
<gene>
    <name evidence="3" type="ORF">ACFPFO_22490</name>
</gene>
<dbReference type="Pfam" id="PF26265">
    <property type="entry name" value="DUF8068"/>
    <property type="match status" value="1"/>
</dbReference>
<feature type="transmembrane region" description="Helical" evidence="1">
    <location>
        <begin position="188"/>
        <end position="205"/>
    </location>
</feature>
<evidence type="ECO:0000259" key="2">
    <source>
        <dbReference type="Pfam" id="PF26265"/>
    </source>
</evidence>
<dbReference type="RefSeq" id="WP_224829759.1">
    <property type="nucleotide sequence ID" value="NZ_JAIVEF010000026.1"/>
</dbReference>
<evidence type="ECO:0000313" key="3">
    <source>
        <dbReference type="EMBL" id="MFC4990466.1"/>
    </source>
</evidence>
<dbReference type="PRINTS" id="PR00303">
    <property type="entry name" value="SECYTRNLCASE"/>
</dbReference>
<feature type="transmembrane region" description="Helical" evidence="1">
    <location>
        <begin position="156"/>
        <end position="182"/>
    </location>
</feature>
<comment type="caution">
    <text evidence="3">The sequence shown here is derived from an EMBL/GenBank/DDBJ whole genome shotgun (WGS) entry which is preliminary data.</text>
</comment>
<feature type="transmembrane region" description="Helical" evidence="1">
    <location>
        <begin position="47"/>
        <end position="64"/>
    </location>
</feature>
<sequence>MTLDVLRNLPYDPVVVPGWIQSLAATGSAVASAVALVAVALATRQDAVRVGLLFAGVFGLLVTFDAGATLPAAAAVVGGGGLALLGGLGRPATYRRLRRSAIAAMLVVGIGLSLASTIGLAGPGYRGIGGAFALVGVTGIGIHMDGDWIALGVTALVFALVAFASATAPFVAGSALLVGFAVVDVPHLLVALAFGSASGAAFAGLRRRDYGLAVGAGLLVFAGIPATLPRAMAVVLGATLVLVPARRLLGEAHDGANGGRRSKEVRT</sequence>
<keyword evidence="1" id="KW-0472">Membrane</keyword>
<feature type="transmembrane region" description="Helical" evidence="1">
    <location>
        <begin position="127"/>
        <end position="144"/>
    </location>
</feature>
<evidence type="ECO:0000256" key="1">
    <source>
        <dbReference type="SAM" id="Phobius"/>
    </source>
</evidence>
<keyword evidence="1" id="KW-1133">Transmembrane helix</keyword>
<feature type="transmembrane region" description="Helical" evidence="1">
    <location>
        <begin position="70"/>
        <end position="89"/>
    </location>
</feature>
<keyword evidence="4" id="KW-1185">Reference proteome</keyword>
<feature type="transmembrane region" description="Helical" evidence="1">
    <location>
        <begin position="101"/>
        <end position="121"/>
    </location>
</feature>
<feature type="transmembrane region" description="Helical" evidence="1">
    <location>
        <begin position="217"/>
        <end position="243"/>
    </location>
</feature>
<feature type="domain" description="DUF8068" evidence="2">
    <location>
        <begin position="3"/>
        <end position="242"/>
    </location>
</feature>
<keyword evidence="1" id="KW-0812">Transmembrane</keyword>
<dbReference type="EMBL" id="JBHSJG010000073">
    <property type="protein sequence ID" value="MFC4990466.1"/>
    <property type="molecule type" value="Genomic_DNA"/>
</dbReference>
<dbReference type="InterPro" id="IPR058381">
    <property type="entry name" value="DUF8068"/>
</dbReference>
<feature type="transmembrane region" description="Helical" evidence="1">
    <location>
        <begin position="20"/>
        <end position="40"/>
    </location>
</feature>
<accession>A0ABD5QLC7</accession>